<dbReference type="SUPFAM" id="SSF50978">
    <property type="entry name" value="WD40 repeat-like"/>
    <property type="match status" value="1"/>
</dbReference>
<evidence type="ECO:0000256" key="1">
    <source>
        <dbReference type="SAM" id="MobiDB-lite"/>
    </source>
</evidence>
<dbReference type="OrthoDB" id="1259151at2759"/>
<keyword evidence="4" id="KW-1185">Reference proteome</keyword>
<proteinExistence type="predicted"/>
<dbReference type="InterPro" id="IPR015943">
    <property type="entry name" value="WD40/YVTN_repeat-like_dom_sf"/>
</dbReference>
<dbReference type="AlphaFoldDB" id="A0A8K0KZE3"/>
<reference evidence="3" key="1">
    <citation type="submission" date="2021-07" db="EMBL/GenBank/DDBJ databases">
        <title>Elsinoe batatas strain:CRI-CJ2 Genome sequencing and assembly.</title>
        <authorList>
            <person name="Huang L."/>
        </authorList>
    </citation>
    <scope>NUCLEOTIDE SEQUENCE</scope>
    <source>
        <strain evidence="3">CRI-CJ2</strain>
    </source>
</reference>
<evidence type="ECO:0000313" key="3">
    <source>
        <dbReference type="EMBL" id="KAG8626307.1"/>
    </source>
</evidence>
<feature type="domain" description="F-box" evidence="2">
    <location>
        <begin position="5"/>
        <end position="51"/>
    </location>
</feature>
<feature type="region of interest" description="Disordered" evidence="1">
    <location>
        <begin position="513"/>
        <end position="547"/>
    </location>
</feature>
<accession>A0A8K0KZE3</accession>
<comment type="caution">
    <text evidence="3">The sequence shown here is derived from an EMBL/GenBank/DDBJ whole genome shotgun (WGS) entry which is preliminary data.</text>
</comment>
<feature type="region of interest" description="Disordered" evidence="1">
    <location>
        <begin position="121"/>
        <end position="164"/>
    </location>
</feature>
<sequence>MSIKHSKLEELPPEVFAYILSYVEQAKSVAALSQTSKSLRTLVDTNGWQVFVAETFPSFSLKDITRDSGTGDKTTSHPPWRDIARSLLTTNRNLDRRAFQAAFIQPSGDIVQLQPEVETTISNNKHDPESSDRHYPGSRLFRSTPGHSPARSDSSTQSETRQAIVTPKQTTVWKLPRGQTMGFTPVIDSYECVIGDKWTDRKEVLAYSAGSELVLRVRQRPPRQKSSIFQASYSSRWATYRPPGAKEGVDDITYVKLLKHIAGSSPYDVQLLVGTTAGSLQHISARISHSPKPFNIVRKVFNTGSRPVQSASLSQRSDPTESSLLATILADLSLCLYPVSDTRDAGGSKDAPPQVVQPLADQRLADDGIRAWRTSFLNPRLLAVSLGPSLQPIHVYQVRPDGLSDAPISKFSILDRGNTHGRVTPKSVYPVEPLGNGDGRVFASGGYDGFVRIHDTRSPTPVQLFLDSQEDGPIYSLLPRPNAHILAGAARHNVCKIFDLRFRGALLQPQPIIDNEDSAPATSSSLSTTHSDPTSIPLPWKESPSRRLSPTALHTLRASPLSTLPPKSSSYNLYIPRQATHREGPVYSLSSPSPFSPFIYMGLENSVVEMRLDSLTDKYRDEVLTLTSKGDEEDEKREAKRRGRREKGQGVLGLMTSSNRGELMKQRPTGGMERVGGVWVAMGDRRGGGEVDGLDGRWAGTGR</sequence>
<dbReference type="InterPro" id="IPR036047">
    <property type="entry name" value="F-box-like_dom_sf"/>
</dbReference>
<name>A0A8K0KZE3_9PEZI</name>
<evidence type="ECO:0000259" key="2">
    <source>
        <dbReference type="PROSITE" id="PS50181"/>
    </source>
</evidence>
<dbReference type="Gene3D" id="2.130.10.10">
    <property type="entry name" value="YVTN repeat-like/Quinoprotein amine dehydrogenase"/>
    <property type="match status" value="1"/>
</dbReference>
<protein>
    <recommendedName>
        <fullName evidence="2">F-box domain-containing protein</fullName>
    </recommendedName>
</protein>
<dbReference type="SMART" id="SM00256">
    <property type="entry name" value="FBOX"/>
    <property type="match status" value="1"/>
</dbReference>
<dbReference type="SUPFAM" id="SSF81383">
    <property type="entry name" value="F-box domain"/>
    <property type="match status" value="1"/>
</dbReference>
<dbReference type="Proteomes" id="UP000809789">
    <property type="component" value="Unassembled WGS sequence"/>
</dbReference>
<dbReference type="PROSITE" id="PS50181">
    <property type="entry name" value="FBOX"/>
    <property type="match status" value="1"/>
</dbReference>
<feature type="compositionally biased region" description="Polar residues" evidence="1">
    <location>
        <begin position="151"/>
        <end position="164"/>
    </location>
</feature>
<dbReference type="Pfam" id="PF12937">
    <property type="entry name" value="F-box-like"/>
    <property type="match status" value="1"/>
</dbReference>
<dbReference type="Gene3D" id="1.20.1280.50">
    <property type="match status" value="1"/>
</dbReference>
<gene>
    <name evidence="3" type="ORF">KVT40_005252</name>
</gene>
<feature type="region of interest" description="Disordered" evidence="1">
    <location>
        <begin position="630"/>
        <end position="650"/>
    </location>
</feature>
<dbReference type="InterPro" id="IPR036322">
    <property type="entry name" value="WD40_repeat_dom_sf"/>
</dbReference>
<feature type="compositionally biased region" description="Basic and acidic residues" evidence="1">
    <location>
        <begin position="124"/>
        <end position="135"/>
    </location>
</feature>
<dbReference type="EMBL" id="JAESVG020000006">
    <property type="protein sequence ID" value="KAG8626307.1"/>
    <property type="molecule type" value="Genomic_DNA"/>
</dbReference>
<evidence type="ECO:0000313" key="4">
    <source>
        <dbReference type="Proteomes" id="UP000809789"/>
    </source>
</evidence>
<organism evidence="3 4">
    <name type="scientific">Elsinoe batatas</name>
    <dbReference type="NCBI Taxonomy" id="2601811"/>
    <lineage>
        <taxon>Eukaryota</taxon>
        <taxon>Fungi</taxon>
        <taxon>Dikarya</taxon>
        <taxon>Ascomycota</taxon>
        <taxon>Pezizomycotina</taxon>
        <taxon>Dothideomycetes</taxon>
        <taxon>Dothideomycetidae</taxon>
        <taxon>Myriangiales</taxon>
        <taxon>Elsinoaceae</taxon>
        <taxon>Elsinoe</taxon>
    </lineage>
</organism>
<dbReference type="InterPro" id="IPR001810">
    <property type="entry name" value="F-box_dom"/>
</dbReference>
<feature type="compositionally biased region" description="Low complexity" evidence="1">
    <location>
        <begin position="518"/>
        <end position="535"/>
    </location>
</feature>